<dbReference type="RefSeq" id="WP_065528485.1">
    <property type="nucleotide sequence ID" value="NZ_CP016537.2"/>
</dbReference>
<feature type="transmembrane region" description="Helical" evidence="5">
    <location>
        <begin position="391"/>
        <end position="413"/>
    </location>
</feature>
<dbReference type="OrthoDB" id="3078158at2"/>
<dbReference type="GO" id="GO:0140359">
    <property type="term" value="F:ABC-type transporter activity"/>
    <property type="evidence" value="ECO:0007669"/>
    <property type="project" value="InterPro"/>
</dbReference>
<dbReference type="PANTHER" id="PTHR43077">
    <property type="entry name" value="TRANSPORT PERMEASE YVFS-RELATED"/>
    <property type="match status" value="1"/>
</dbReference>
<keyword evidence="2 5" id="KW-0812">Transmembrane</keyword>
<keyword evidence="8" id="KW-1185">Reference proteome</keyword>
<dbReference type="PANTHER" id="PTHR43077:SF10">
    <property type="entry name" value="TRANSPORT PERMEASE PROTEIN"/>
    <property type="match status" value="1"/>
</dbReference>
<dbReference type="Proteomes" id="UP000092687">
    <property type="component" value="Chromosome"/>
</dbReference>
<feature type="transmembrane region" description="Helical" evidence="5">
    <location>
        <begin position="220"/>
        <end position="241"/>
    </location>
</feature>
<keyword evidence="4 5" id="KW-0472">Membrane</keyword>
<evidence type="ECO:0000256" key="1">
    <source>
        <dbReference type="ARBA" id="ARBA00004141"/>
    </source>
</evidence>
<comment type="subcellular location">
    <subcellularLocation>
        <location evidence="1">Membrane</location>
        <topology evidence="1">Multi-pass membrane protein</topology>
    </subcellularLocation>
</comment>
<name>A0A1C7DUA3_9BACL</name>
<feature type="domain" description="ABC-2 type transporter transmembrane" evidence="6">
    <location>
        <begin position="16"/>
        <end position="410"/>
    </location>
</feature>
<dbReference type="GO" id="GO:0016020">
    <property type="term" value="C:membrane"/>
    <property type="evidence" value="ECO:0007669"/>
    <property type="project" value="UniProtKB-SubCell"/>
</dbReference>
<accession>A0A1C7DUA3</accession>
<proteinExistence type="predicted"/>
<evidence type="ECO:0000313" key="8">
    <source>
        <dbReference type="Proteomes" id="UP000092687"/>
    </source>
</evidence>
<evidence type="ECO:0000256" key="3">
    <source>
        <dbReference type="ARBA" id="ARBA00022989"/>
    </source>
</evidence>
<gene>
    <name evidence="7" type="ORF">BBI08_15770</name>
</gene>
<evidence type="ECO:0000259" key="6">
    <source>
        <dbReference type="Pfam" id="PF12698"/>
    </source>
</evidence>
<feature type="transmembrane region" description="Helical" evidence="5">
    <location>
        <begin position="302"/>
        <end position="327"/>
    </location>
</feature>
<evidence type="ECO:0000313" key="7">
    <source>
        <dbReference type="EMBL" id="ANU15220.1"/>
    </source>
</evidence>
<dbReference type="InterPro" id="IPR051328">
    <property type="entry name" value="T7SS_ABC-Transporter"/>
</dbReference>
<dbReference type="InterPro" id="IPR013525">
    <property type="entry name" value="ABC2_TM"/>
</dbReference>
<sequence>MFAFLVKDIMLLLRDRSQLLILLAMPFLLIAILGFSLRGIFSGDLEALEMDVALVALDDEAQAVEQIQNEIESMDLQQAENMALKQAAESAKPQTLFISLLESESLNKLITLEKMDQAQANESLEEKAIDAVIIIPAGFSEAALRNMLFGASGTGELEVVVADLSSTKAEILNTIVNEFVQTVNFEASFTRLAGGDIPLAEVLGEEETITTRPPISSFQYYTIGMAVMFVLFTGSTLASQANLEQTQMVFDRIRLSNRPPLLYLGSKALAAAAIVFVQLTLLFGLSALLFQTFPVNSWSFWSGMAIISTTLAIAVGCLAALMVALTLKLESDAVPAIFSGGIISLLGIVGGSFMPIESMPEILQAIGNWTPNGAALTAYFSWILQPDTSRLWLPLLRIAATAVLFLLVALALFPRKGGVA</sequence>
<keyword evidence="3 5" id="KW-1133">Transmembrane helix</keyword>
<dbReference type="Pfam" id="PF12698">
    <property type="entry name" value="ABC2_membrane_3"/>
    <property type="match status" value="1"/>
</dbReference>
<organism evidence="7 8">
    <name type="scientific">Planococcus halocryophilus</name>
    <dbReference type="NCBI Taxonomy" id="1215089"/>
    <lineage>
        <taxon>Bacteria</taxon>
        <taxon>Bacillati</taxon>
        <taxon>Bacillota</taxon>
        <taxon>Bacilli</taxon>
        <taxon>Bacillales</taxon>
        <taxon>Caryophanaceae</taxon>
        <taxon>Planococcus</taxon>
    </lineage>
</organism>
<feature type="transmembrane region" description="Helical" evidence="5">
    <location>
        <begin position="366"/>
        <end position="385"/>
    </location>
</feature>
<dbReference type="EMBL" id="CP016537">
    <property type="protein sequence ID" value="ANU15220.1"/>
    <property type="molecule type" value="Genomic_DNA"/>
</dbReference>
<feature type="transmembrane region" description="Helical" evidence="5">
    <location>
        <begin position="20"/>
        <end position="41"/>
    </location>
</feature>
<dbReference type="STRING" id="1215089.BBI08_15770"/>
<protein>
    <recommendedName>
        <fullName evidence="6">ABC-2 type transporter transmembrane domain-containing protein</fullName>
    </recommendedName>
</protein>
<dbReference type="AlphaFoldDB" id="A0A1C7DUA3"/>
<dbReference type="KEGG" id="phc:BBI08_15770"/>
<feature type="transmembrane region" description="Helical" evidence="5">
    <location>
        <begin position="333"/>
        <end position="354"/>
    </location>
</feature>
<feature type="transmembrane region" description="Helical" evidence="5">
    <location>
        <begin position="261"/>
        <end position="290"/>
    </location>
</feature>
<dbReference type="Gene3D" id="3.40.1710.10">
    <property type="entry name" value="abc type-2 transporter like domain"/>
    <property type="match status" value="1"/>
</dbReference>
<evidence type="ECO:0000256" key="5">
    <source>
        <dbReference type="SAM" id="Phobius"/>
    </source>
</evidence>
<evidence type="ECO:0000256" key="4">
    <source>
        <dbReference type="ARBA" id="ARBA00023136"/>
    </source>
</evidence>
<reference evidence="7" key="1">
    <citation type="submission" date="2016-10" db="EMBL/GenBank/DDBJ databases">
        <authorList>
            <person name="de Groot N.N."/>
        </authorList>
    </citation>
    <scope>NUCLEOTIDE SEQUENCE</scope>
    <source>
        <strain evidence="7">DSM 24743</strain>
    </source>
</reference>
<evidence type="ECO:0000256" key="2">
    <source>
        <dbReference type="ARBA" id="ARBA00022692"/>
    </source>
</evidence>